<dbReference type="AlphaFoldDB" id="A0A0U2MB20"/>
<dbReference type="STRING" id="940295.EYM_04860"/>
<dbReference type="EMBL" id="CP006867">
    <property type="protein sequence ID" value="ALU12525.1"/>
    <property type="molecule type" value="Genomic_DNA"/>
</dbReference>
<evidence type="ECO:0000313" key="3">
    <source>
        <dbReference type="Proteomes" id="UP000060778"/>
    </source>
</evidence>
<organism evidence="2 3">
    <name type="scientific">Ignicoccus islandicus DSM 13165</name>
    <dbReference type="NCBI Taxonomy" id="940295"/>
    <lineage>
        <taxon>Archaea</taxon>
        <taxon>Thermoproteota</taxon>
        <taxon>Thermoprotei</taxon>
        <taxon>Desulfurococcales</taxon>
        <taxon>Desulfurococcaceae</taxon>
        <taxon>Ignicoccus</taxon>
    </lineage>
</organism>
<evidence type="ECO:0000313" key="2">
    <source>
        <dbReference type="EMBL" id="ALU12525.1"/>
    </source>
</evidence>
<dbReference type="Proteomes" id="UP000060778">
    <property type="component" value="Chromosome"/>
</dbReference>
<dbReference type="CDD" id="cd02947">
    <property type="entry name" value="TRX_family"/>
    <property type="match status" value="1"/>
</dbReference>
<gene>
    <name evidence="2" type="ORF">EYM_04860</name>
</gene>
<dbReference type="Pfam" id="PF00085">
    <property type="entry name" value="Thioredoxin"/>
    <property type="match status" value="1"/>
</dbReference>
<dbReference type="InterPro" id="IPR013766">
    <property type="entry name" value="Thioredoxin_domain"/>
</dbReference>
<dbReference type="SUPFAM" id="SSF52833">
    <property type="entry name" value="Thioredoxin-like"/>
    <property type="match status" value="1"/>
</dbReference>
<sequence length="115" mass="13206">MIVKSEKEYEELKSKGVTAFVFTVDWIEESKRLYEKLVQGLTHINCKVVEVDVSLTPSIMEKENVVHIPTVIVYIDGKEVIRQEGSTGNAFVDMDHLRRALKESMKKRGIPLRET</sequence>
<dbReference type="GeneID" id="30680360"/>
<evidence type="ECO:0000259" key="1">
    <source>
        <dbReference type="Pfam" id="PF00085"/>
    </source>
</evidence>
<reference evidence="2 3" key="1">
    <citation type="submission" date="2013-11" db="EMBL/GenBank/DDBJ databases">
        <title>Comparative genomics of Ignicoccus.</title>
        <authorList>
            <person name="Podar M."/>
        </authorList>
    </citation>
    <scope>NUCLEOTIDE SEQUENCE [LARGE SCALE GENOMIC DNA]</scope>
    <source>
        <strain evidence="2 3">DSM 13165</strain>
    </source>
</reference>
<dbReference type="RefSeq" id="WP_075049905.1">
    <property type="nucleotide sequence ID" value="NZ_CP006867.1"/>
</dbReference>
<proteinExistence type="predicted"/>
<accession>A0A0U2MB20</accession>
<name>A0A0U2MB20_9CREN</name>
<dbReference type="KEGG" id="iis:EYM_04860"/>
<protein>
    <recommendedName>
        <fullName evidence="1">Thioredoxin domain-containing protein</fullName>
    </recommendedName>
</protein>
<keyword evidence="3" id="KW-1185">Reference proteome</keyword>
<dbReference type="Gene3D" id="3.40.30.10">
    <property type="entry name" value="Glutaredoxin"/>
    <property type="match status" value="1"/>
</dbReference>
<dbReference type="InterPro" id="IPR036249">
    <property type="entry name" value="Thioredoxin-like_sf"/>
</dbReference>
<feature type="domain" description="Thioredoxin" evidence="1">
    <location>
        <begin position="20"/>
        <end position="88"/>
    </location>
</feature>